<dbReference type="Proteomes" id="UP000249390">
    <property type="component" value="Unassembled WGS sequence"/>
</dbReference>
<protein>
    <submittedName>
        <fullName evidence="1">Uncharacterized protein</fullName>
    </submittedName>
</protein>
<comment type="caution">
    <text evidence="1">The sequence shown here is derived from an EMBL/GenBank/DDBJ whole genome shotgun (WGS) entry which is preliminary data.</text>
</comment>
<dbReference type="EMBL" id="NQVE01000058">
    <property type="protein sequence ID" value="RAL50602.1"/>
    <property type="molecule type" value="Genomic_DNA"/>
</dbReference>
<keyword evidence="2" id="KW-1185">Reference proteome</keyword>
<organism evidence="1 2">
    <name type="scientific">Cuscuta australis</name>
    <dbReference type="NCBI Taxonomy" id="267555"/>
    <lineage>
        <taxon>Eukaryota</taxon>
        <taxon>Viridiplantae</taxon>
        <taxon>Streptophyta</taxon>
        <taxon>Embryophyta</taxon>
        <taxon>Tracheophyta</taxon>
        <taxon>Spermatophyta</taxon>
        <taxon>Magnoliopsida</taxon>
        <taxon>eudicotyledons</taxon>
        <taxon>Gunneridae</taxon>
        <taxon>Pentapetalae</taxon>
        <taxon>asterids</taxon>
        <taxon>lamiids</taxon>
        <taxon>Solanales</taxon>
        <taxon>Convolvulaceae</taxon>
        <taxon>Cuscuteae</taxon>
        <taxon>Cuscuta</taxon>
        <taxon>Cuscuta subgen. Grammica</taxon>
        <taxon>Cuscuta sect. Cleistogrammica</taxon>
    </lineage>
</organism>
<reference evidence="1 2" key="1">
    <citation type="submission" date="2018-06" db="EMBL/GenBank/DDBJ databases">
        <title>The Genome of Cuscuta australis (Dodder) Provides Insight into the Evolution of Plant Parasitism.</title>
        <authorList>
            <person name="Liu H."/>
        </authorList>
    </citation>
    <scope>NUCLEOTIDE SEQUENCE [LARGE SCALE GENOMIC DNA]</scope>
    <source>
        <strain evidence="2">cv. Yunnan</strain>
        <tissue evidence="1">Vines</tissue>
    </source>
</reference>
<evidence type="ECO:0000313" key="1">
    <source>
        <dbReference type="EMBL" id="RAL50602.1"/>
    </source>
</evidence>
<sequence length="116" mass="12888">MVRRAHILMYPTMAVTFSHIPTGSSQIQEEHDQREIVLIHSGIEGAPQPPSHLYIRSGWGKYPGNLPPSQKCIPQLKAIHLRTNLSIRPLSLASSIHLPASLRRRLTLIVGLPSFG</sequence>
<gene>
    <name evidence="1" type="ORF">DM860_014544</name>
</gene>
<dbReference type="AlphaFoldDB" id="A0A328DY20"/>
<name>A0A328DY20_9ASTE</name>
<proteinExistence type="predicted"/>
<accession>A0A328DY20</accession>
<evidence type="ECO:0000313" key="2">
    <source>
        <dbReference type="Proteomes" id="UP000249390"/>
    </source>
</evidence>